<feature type="domain" description="DNA-directed RNA polymerase I subunit RPA2" evidence="19">
    <location>
        <begin position="690"/>
        <end position="748"/>
    </location>
</feature>
<feature type="domain" description="RNA polymerase beta subunit protrusion" evidence="17">
    <location>
        <begin position="123"/>
        <end position="529"/>
    </location>
</feature>
<comment type="caution">
    <text evidence="20">The sequence shown here is derived from an EMBL/GenBank/DDBJ whole genome shotgun (WGS) entry which is preliminary data.</text>
</comment>
<dbReference type="GO" id="GO:0000428">
    <property type="term" value="C:DNA-directed RNA polymerase complex"/>
    <property type="evidence" value="ECO:0007669"/>
    <property type="project" value="UniProtKB-KW"/>
</dbReference>
<dbReference type="Gene3D" id="3.90.1800.10">
    <property type="entry name" value="RNA polymerase alpha subunit dimerisation domain"/>
    <property type="match status" value="1"/>
</dbReference>
<reference evidence="20" key="1">
    <citation type="submission" date="2016-04" db="EMBL/GenBank/DDBJ databases">
        <authorList>
            <person name="Nguyen H.D."/>
            <person name="Samba Siva P."/>
            <person name="Cullis J."/>
            <person name="Levesque C.A."/>
            <person name="Hambleton S."/>
        </authorList>
    </citation>
    <scope>NUCLEOTIDE SEQUENCE</scope>
    <source>
        <strain evidence="20">DAOMC 236416</strain>
    </source>
</reference>
<keyword evidence="8" id="KW-0862">Zinc</keyword>
<evidence type="ECO:0000256" key="12">
    <source>
        <dbReference type="RuleBase" id="RU363031"/>
    </source>
</evidence>
<evidence type="ECO:0000256" key="6">
    <source>
        <dbReference type="ARBA" id="ARBA00022723"/>
    </source>
</evidence>
<reference evidence="20" key="2">
    <citation type="journal article" date="2019" name="IMA Fungus">
        <title>Genome sequencing and comparison of five Tilletia species to identify candidate genes for the detection of regulated species infecting wheat.</title>
        <authorList>
            <person name="Nguyen H.D.T."/>
            <person name="Sultana T."/>
            <person name="Kesanakurti P."/>
            <person name="Hambleton S."/>
        </authorList>
    </citation>
    <scope>NUCLEOTIDE SEQUENCE</scope>
    <source>
        <strain evidence="20">DAOMC 236416</strain>
    </source>
</reference>
<dbReference type="EC" id="2.7.7.6" evidence="12"/>
<evidence type="ECO:0000259" key="19">
    <source>
        <dbReference type="Pfam" id="PF06883"/>
    </source>
</evidence>
<evidence type="ECO:0000259" key="16">
    <source>
        <dbReference type="Pfam" id="PF04561"/>
    </source>
</evidence>
<evidence type="ECO:0000259" key="18">
    <source>
        <dbReference type="Pfam" id="PF04565"/>
    </source>
</evidence>
<dbReference type="Gene3D" id="3.90.1110.10">
    <property type="entry name" value="RNA polymerase Rpb2, domain 2"/>
    <property type="match status" value="1"/>
</dbReference>
<dbReference type="CDD" id="cd00653">
    <property type="entry name" value="RNA_pol_B_RPB2"/>
    <property type="match status" value="1"/>
</dbReference>
<dbReference type="Pfam" id="PF06883">
    <property type="entry name" value="RNA_pol_Rpa2_4"/>
    <property type="match status" value="1"/>
</dbReference>
<dbReference type="Pfam" id="PF04560">
    <property type="entry name" value="RNA_pol_Rpb2_7"/>
    <property type="match status" value="1"/>
</dbReference>
<evidence type="ECO:0000259" key="14">
    <source>
        <dbReference type="Pfam" id="PF00562"/>
    </source>
</evidence>
<evidence type="ECO:0000256" key="3">
    <source>
        <dbReference type="ARBA" id="ARBA00022478"/>
    </source>
</evidence>
<dbReference type="InterPro" id="IPR007642">
    <property type="entry name" value="RNA_pol_Rpb2_2"/>
</dbReference>
<dbReference type="InterPro" id="IPR007644">
    <property type="entry name" value="RNA_pol_bsu_protrusion"/>
</dbReference>
<keyword evidence="6" id="KW-0479">Metal-binding</keyword>
<dbReference type="Gene3D" id="2.170.16.10">
    <property type="entry name" value="Hedgehog/Intein (Hint) domain"/>
    <property type="match status" value="1"/>
</dbReference>
<feature type="domain" description="RNA polymerase Rpb2" evidence="15">
    <location>
        <begin position="1594"/>
        <end position="1638"/>
    </location>
</feature>
<dbReference type="GO" id="GO:0003899">
    <property type="term" value="F:DNA-directed RNA polymerase activity"/>
    <property type="evidence" value="ECO:0007669"/>
    <property type="project" value="UniProtKB-EC"/>
</dbReference>
<feature type="domain" description="DNA-directed RNA polymerase subunit 2 hybrid-binding" evidence="14">
    <location>
        <begin position="1237"/>
        <end position="1592"/>
    </location>
</feature>
<dbReference type="GO" id="GO:0032549">
    <property type="term" value="F:ribonucleoside binding"/>
    <property type="evidence" value="ECO:0007669"/>
    <property type="project" value="InterPro"/>
</dbReference>
<proteinExistence type="inferred from homology"/>
<dbReference type="InterPro" id="IPR037033">
    <property type="entry name" value="DNA-dir_RNAP_su2_hyb_sf"/>
</dbReference>
<dbReference type="GO" id="GO:0008270">
    <property type="term" value="F:zinc ion binding"/>
    <property type="evidence" value="ECO:0007669"/>
    <property type="project" value="UniProtKB-KW"/>
</dbReference>
<dbReference type="FunFam" id="3.90.1100.10:FF:000016">
    <property type="entry name" value="DNA-directed RNA polymerase subunit beta"/>
    <property type="match status" value="1"/>
</dbReference>
<evidence type="ECO:0000256" key="7">
    <source>
        <dbReference type="ARBA" id="ARBA00022771"/>
    </source>
</evidence>
<dbReference type="Proteomes" id="UP000077521">
    <property type="component" value="Unassembled WGS sequence"/>
</dbReference>
<evidence type="ECO:0000256" key="13">
    <source>
        <dbReference type="SAM" id="MobiDB-lite"/>
    </source>
</evidence>
<comment type="similarity">
    <text evidence="2 12">Belongs to the RNA polymerase beta chain family.</text>
</comment>
<dbReference type="InterPro" id="IPR007121">
    <property type="entry name" value="RNA_pol_bsu_CS"/>
</dbReference>
<evidence type="ECO:0000256" key="4">
    <source>
        <dbReference type="ARBA" id="ARBA00022679"/>
    </source>
</evidence>
<dbReference type="InterPro" id="IPR007641">
    <property type="entry name" value="RNA_pol_Rpb2_7"/>
</dbReference>
<dbReference type="FunFam" id="2.40.270.10:FF:000011">
    <property type="entry name" value="DNA-directed RNA polymerase subunit beta"/>
    <property type="match status" value="1"/>
</dbReference>
<dbReference type="GO" id="GO:0006351">
    <property type="term" value="P:DNA-templated transcription"/>
    <property type="evidence" value="ECO:0007669"/>
    <property type="project" value="InterPro"/>
</dbReference>
<evidence type="ECO:0000256" key="8">
    <source>
        <dbReference type="ARBA" id="ARBA00022833"/>
    </source>
</evidence>
<dbReference type="Gene3D" id="2.40.50.150">
    <property type="match status" value="1"/>
</dbReference>
<keyword evidence="9 12" id="KW-0804">Transcription</keyword>
<dbReference type="InterPro" id="IPR037034">
    <property type="entry name" value="RNA_pol_Rpb2_2_sf"/>
</dbReference>
<evidence type="ECO:0000256" key="2">
    <source>
        <dbReference type="ARBA" id="ARBA00006835"/>
    </source>
</evidence>
<keyword evidence="4 12" id="KW-0808">Transferase</keyword>
<dbReference type="InterPro" id="IPR009674">
    <property type="entry name" value="Rpa2_dom_4"/>
</dbReference>
<keyword evidence="3 12" id="KW-0240">DNA-directed RNA polymerase</keyword>
<sequence>MSSKKNGKRRMSEDSISSDSVSSSSSDSESSSSGSGSSSGPSESNNGLSASPASSLSAPSAAKIAKGSADETFLKGYDAAISGNGAVELPSWAKPHTFHTLETQKMFTNPSSSGLDVADLQELTAPHIESFNALWEQDPSVDTPQSLKRSGASGLASDGLLARAIQRLPPRVVFDGKGTAADGSEESGSGLGNRLELRIAGVSLARPLVADKAKDVHERRVFPSECRERLTTYRARMTAQIDWSINGQPAKTETVNLGHVPVMVKSNRCNIRGMTSRQLADRMEETTEMGGYFVINGNERLIRFLIVNRANHVVAIDRPSFQNRGPSYSTKGCMIRCLHRDDLTSVTNTVHYLENGGITLRFSWRKQEYMVPIIMVLKALTNATDKDIFSALTQGDLENTFLSDRIELLLRSFKSYALWTGHQCLEYLGSKFRVVMAAPDDASNREIGAMLIERLILVHLDRPRDKFNLLIFMMRKLYALVAGECSVDNPDSPQHQEILMPGFLYGSIIKERVDEYLAAVRAQIARDVRMKVKGTDFFDGKYITKSLGKVNSDIGARLNNFLATGNLISSTGLDLQQATGFTIIAEKLNFYRYVSHFRCVHRGAFFAELKTTTVRKLLPESWGFLCPVHTPDGSPCGLLNHFSHSCRLITRELNASTIQPLLVGLGMSEPVATDLDGRKHVVVQLDGDIIGYATPALAQKMAIALRIWKTQDEMHGVPLDLEIGYVPRSKGGQYPGLYLFSSRARMMRPVRFLHNNKTDSVGPFEQVYLDIACWPEEIEAGVSSHVELSPTNMLSVIANLTPFSDFNQSPRLMYQCLTVDHQVLTRAGWKDLSEVSQGEEVMTMNLSDGTQEWNAVDATVKIQHDGPLYRLQSASVDAVCDETHRWYLGAIDQPQQWIAHTAKDMLDGKLATQGSIGVNDQWVMSGEHAVHRSHRLPIAGSNANATYQWPDLYWLSEIVDEDESLNLDWCKFVGIALVHGEIEGDALVISQQTDNPECVASTAAILQRFSAVSLEFGEVNLNLSPTIARWSIHSASVCEFFKSNMAGSSRAEQSTTRRINATWVAELSGQQARAILEGFAVATADRNAFFEEVKLDGIRSRALSTASATTEESSDEKVAGELVSQASKQDTLQALVGSVDLVDDLHMVGIMADARVEVSINQKTGSSPQPRWQLTFTFGEDERTAPAPRPEQYDNPKHDGFVYCIKVANDNFLARRKMGLSATADQTIVDMGMKAFITGNCQMGKQTMGTPSTSLNHRTDNKLYRIQNPQTPLVRPKLHTKYGFDHFPNGTNAIVAVISYTGYDMEDAMILNKSAHERGFGYGTVYKSETVDLKDVMGETSVRTGPPTLHFGIGSDIRRDDPRRIVLDVDGLPFVGSKMTPGRSTLCAYYDEVRGRTKFHKYKGDEVGYIDVVRLVGTDAGDSELQKVQFTIRIPRAPVIGDKFSSRHGQKGVCSQKWPAVDMPFSESGMQPDVIINPHAFPSRMTIGMLIESMAGKAGAMHGLAQDATPWTFSEDDTPVDYFGEQLRAAGYNYVGNEPMYSGITGQEFAADIYLGVVYYQRLRHMVNDKFQVRTTGPVHQLTRQPIKGRKRAGGIRFGEMERDALIAHGTSFLLQDRLMNCSDYSTAWICRTCGSLISLGFDEYSTNGISVTEASSVSNGRLSVGRDSVPMQNGPSGEYCRVCRAAAEAKALRELDGETVDAVEDVDGLVSTGHHLTISRENVLRTTPGGLDVIAVPYVLRYLTAELAAMGLKLSFKIE</sequence>
<keyword evidence="5 12" id="KW-0548">Nucleotidyltransferase</keyword>
<dbReference type="Gene3D" id="2.40.270.10">
    <property type="entry name" value="DNA-directed RNA polymerase, subunit 2, domain 6"/>
    <property type="match status" value="1"/>
</dbReference>
<name>A0A177TGK5_9BASI</name>
<dbReference type="FunFam" id="3.90.1100.10:FF:000008">
    <property type="entry name" value="DNA-directed RNA polymerase subunit beta"/>
    <property type="match status" value="1"/>
</dbReference>
<protein>
    <recommendedName>
        <fullName evidence="12">DNA-directed RNA polymerase subunit beta</fullName>
        <ecNumber evidence="12">2.7.7.6</ecNumber>
    </recommendedName>
</protein>
<dbReference type="InterPro" id="IPR014724">
    <property type="entry name" value="RNA_pol_RPB2_OB-fold"/>
</dbReference>
<organism evidence="20 21">
    <name type="scientific">Tilletia indica</name>
    <dbReference type="NCBI Taxonomy" id="43049"/>
    <lineage>
        <taxon>Eukaryota</taxon>
        <taxon>Fungi</taxon>
        <taxon>Dikarya</taxon>
        <taxon>Basidiomycota</taxon>
        <taxon>Ustilaginomycotina</taxon>
        <taxon>Exobasidiomycetes</taxon>
        <taxon>Tilletiales</taxon>
        <taxon>Tilletiaceae</taxon>
        <taxon>Tilletia</taxon>
    </lineage>
</organism>
<dbReference type="Pfam" id="PF04565">
    <property type="entry name" value="RNA_pol_Rpb2_3"/>
    <property type="match status" value="1"/>
</dbReference>
<dbReference type="Pfam" id="PF04561">
    <property type="entry name" value="RNA_pol_Rpb2_2"/>
    <property type="match status" value="1"/>
</dbReference>
<dbReference type="InterPro" id="IPR015712">
    <property type="entry name" value="DNA-dir_RNA_pol_su2"/>
</dbReference>
<dbReference type="EMBL" id="LWDF02000511">
    <property type="protein sequence ID" value="KAE8245384.1"/>
    <property type="molecule type" value="Genomic_DNA"/>
</dbReference>
<evidence type="ECO:0000256" key="5">
    <source>
        <dbReference type="ARBA" id="ARBA00022695"/>
    </source>
</evidence>
<gene>
    <name evidence="20" type="ORF">A4X13_0g5948</name>
</gene>
<dbReference type="Pfam" id="PF04563">
    <property type="entry name" value="RNA_pol_Rpb2_1"/>
    <property type="match status" value="1"/>
</dbReference>
<dbReference type="SUPFAM" id="SSF64484">
    <property type="entry name" value="beta and beta-prime subunits of DNA dependent RNA-polymerase"/>
    <property type="match status" value="2"/>
</dbReference>
<dbReference type="GO" id="GO:0003677">
    <property type="term" value="F:DNA binding"/>
    <property type="evidence" value="ECO:0007669"/>
    <property type="project" value="InterPro"/>
</dbReference>
<dbReference type="InterPro" id="IPR007120">
    <property type="entry name" value="DNA-dir_RNAP_su2_dom"/>
</dbReference>
<feature type="region of interest" description="Disordered" evidence="13">
    <location>
        <begin position="1"/>
        <end position="60"/>
    </location>
</feature>
<dbReference type="InterPro" id="IPR007645">
    <property type="entry name" value="RNA_pol_Rpb2_3"/>
</dbReference>
<dbReference type="PANTHER" id="PTHR20856">
    <property type="entry name" value="DNA-DIRECTED RNA POLYMERASE I SUBUNIT 2"/>
    <property type="match status" value="1"/>
</dbReference>
<accession>A0A177TGK5</accession>
<keyword evidence="21" id="KW-1185">Reference proteome</keyword>
<evidence type="ECO:0000259" key="15">
    <source>
        <dbReference type="Pfam" id="PF04560"/>
    </source>
</evidence>
<dbReference type="GO" id="GO:0005730">
    <property type="term" value="C:nucleolus"/>
    <property type="evidence" value="ECO:0007669"/>
    <property type="project" value="UniProtKB-SubCell"/>
</dbReference>
<feature type="domain" description="RNA polymerase Rpb2" evidence="18">
    <location>
        <begin position="584"/>
        <end position="647"/>
    </location>
</feature>
<evidence type="ECO:0000313" key="20">
    <source>
        <dbReference type="EMBL" id="KAE8245384.1"/>
    </source>
</evidence>
<feature type="domain" description="RNA polymerase Rpb2" evidence="16">
    <location>
        <begin position="309"/>
        <end position="498"/>
    </location>
</feature>
<keyword evidence="7" id="KW-0863">Zinc-finger</keyword>
<dbReference type="FunFam" id="3.90.1110.10:FF:000007">
    <property type="entry name" value="DNA-directed RNA polymerase subunit beta"/>
    <property type="match status" value="1"/>
</dbReference>
<evidence type="ECO:0000259" key="17">
    <source>
        <dbReference type="Pfam" id="PF04563"/>
    </source>
</evidence>
<evidence type="ECO:0000256" key="10">
    <source>
        <dbReference type="ARBA" id="ARBA00023242"/>
    </source>
</evidence>
<evidence type="ECO:0000313" key="21">
    <source>
        <dbReference type="Proteomes" id="UP000077521"/>
    </source>
</evidence>
<dbReference type="PROSITE" id="PS01166">
    <property type="entry name" value="RNA_POL_BETA"/>
    <property type="match status" value="1"/>
</dbReference>
<evidence type="ECO:0000256" key="11">
    <source>
        <dbReference type="ARBA" id="ARBA00047768"/>
    </source>
</evidence>
<dbReference type="Pfam" id="PF00562">
    <property type="entry name" value="RNA_pol_Rpb2_6"/>
    <property type="match status" value="1"/>
</dbReference>
<feature type="compositionally biased region" description="Low complexity" evidence="13">
    <location>
        <begin position="14"/>
        <end position="60"/>
    </location>
</feature>
<keyword evidence="10" id="KW-0539">Nucleus</keyword>
<dbReference type="Gene3D" id="3.90.1100.10">
    <property type="match status" value="2"/>
</dbReference>
<comment type="function">
    <text evidence="12">DNA-dependent RNA polymerase catalyzes the transcription of DNA into RNA using the four ribonucleoside triphosphates as substrates.</text>
</comment>
<evidence type="ECO:0000256" key="9">
    <source>
        <dbReference type="ARBA" id="ARBA00023163"/>
    </source>
</evidence>
<comment type="catalytic activity">
    <reaction evidence="11">
        <text>RNA(n) + a ribonucleoside 5'-triphosphate = RNA(n+1) + diphosphate</text>
        <dbReference type="Rhea" id="RHEA:21248"/>
        <dbReference type="Rhea" id="RHEA-COMP:14527"/>
        <dbReference type="Rhea" id="RHEA-COMP:17342"/>
        <dbReference type="ChEBI" id="CHEBI:33019"/>
        <dbReference type="ChEBI" id="CHEBI:61557"/>
        <dbReference type="ChEBI" id="CHEBI:140395"/>
        <dbReference type="EC" id="2.7.7.6"/>
    </reaction>
    <physiologicalReaction direction="left-to-right" evidence="11">
        <dbReference type="Rhea" id="RHEA:21249"/>
    </physiologicalReaction>
</comment>
<comment type="subcellular location">
    <subcellularLocation>
        <location evidence="1">Nucleus</location>
        <location evidence="1">Nucleolus</location>
    </subcellularLocation>
</comment>
<evidence type="ECO:0000256" key="1">
    <source>
        <dbReference type="ARBA" id="ARBA00004604"/>
    </source>
</evidence>